<dbReference type="Proteomes" id="UP000675881">
    <property type="component" value="Chromosome 6"/>
</dbReference>
<dbReference type="AlphaFoldDB" id="A0A7R8D2P0"/>
<proteinExistence type="predicted"/>
<feature type="region of interest" description="Disordered" evidence="1">
    <location>
        <begin position="47"/>
        <end position="126"/>
    </location>
</feature>
<feature type="compositionally biased region" description="Basic and acidic residues" evidence="1">
    <location>
        <begin position="114"/>
        <end position="126"/>
    </location>
</feature>
<feature type="compositionally biased region" description="Basic and acidic residues" evidence="1">
    <location>
        <begin position="47"/>
        <end position="87"/>
    </location>
</feature>
<organism evidence="2 3">
    <name type="scientific">Lepeophtheirus salmonis</name>
    <name type="common">Salmon louse</name>
    <name type="synonym">Caligus salmonis</name>
    <dbReference type="NCBI Taxonomy" id="72036"/>
    <lineage>
        <taxon>Eukaryota</taxon>
        <taxon>Metazoa</taxon>
        <taxon>Ecdysozoa</taxon>
        <taxon>Arthropoda</taxon>
        <taxon>Crustacea</taxon>
        <taxon>Multicrustacea</taxon>
        <taxon>Hexanauplia</taxon>
        <taxon>Copepoda</taxon>
        <taxon>Siphonostomatoida</taxon>
        <taxon>Caligidae</taxon>
        <taxon>Lepeophtheirus</taxon>
    </lineage>
</organism>
<name>A0A7R8D2P0_LEPSM</name>
<gene>
    <name evidence="2" type="ORF">LSAA_11963</name>
</gene>
<feature type="compositionally biased region" description="Basic and acidic residues" evidence="1">
    <location>
        <begin position="94"/>
        <end position="108"/>
    </location>
</feature>
<accession>A0A7R8D2P0</accession>
<dbReference type="EMBL" id="HG994585">
    <property type="protein sequence ID" value="CAF2977990.1"/>
    <property type="molecule type" value="Genomic_DNA"/>
</dbReference>
<sequence>MPGRVVILPLHYLDKRPYEVIEIINARKIKIQVNNTIKSVAKDRIFKKDKKPVMEEEHMKHKRPLKTDDQDECKTSRTQSEKRKSYDPPKNLKPTKDIRVEGKKHTPEHTPIQRTKEMHADGNNEI</sequence>
<reference evidence="2" key="1">
    <citation type="submission" date="2021-02" db="EMBL/GenBank/DDBJ databases">
        <authorList>
            <person name="Bekaert M."/>
        </authorList>
    </citation>
    <scope>NUCLEOTIDE SEQUENCE</scope>
    <source>
        <strain evidence="2">IoA-00</strain>
    </source>
</reference>
<keyword evidence="3" id="KW-1185">Reference proteome</keyword>
<evidence type="ECO:0000256" key="1">
    <source>
        <dbReference type="SAM" id="MobiDB-lite"/>
    </source>
</evidence>
<evidence type="ECO:0000313" key="3">
    <source>
        <dbReference type="Proteomes" id="UP000675881"/>
    </source>
</evidence>
<evidence type="ECO:0000313" key="2">
    <source>
        <dbReference type="EMBL" id="CAF2977990.1"/>
    </source>
</evidence>
<protein>
    <submittedName>
        <fullName evidence="2">(salmon louse) hypothetical protein</fullName>
    </submittedName>
</protein>